<comment type="caution">
    <text evidence="3">The sequence shown here is derived from an EMBL/GenBank/DDBJ whole genome shotgun (WGS) entry which is preliminary data.</text>
</comment>
<feature type="domain" description="FAD-binding FR-type" evidence="2">
    <location>
        <begin position="3"/>
        <end position="138"/>
    </location>
</feature>
<dbReference type="PANTHER" id="PTHR30157">
    <property type="entry name" value="FERRIC REDUCTASE, NADPH-DEPENDENT"/>
    <property type="match status" value="1"/>
</dbReference>
<dbReference type="PANTHER" id="PTHR30157:SF0">
    <property type="entry name" value="NADPH-DEPENDENT FERRIC-CHELATE REDUCTASE"/>
    <property type="match status" value="1"/>
</dbReference>
<dbReference type="InterPro" id="IPR007037">
    <property type="entry name" value="SIP_rossman_dom"/>
</dbReference>
<proteinExistence type="predicted"/>
<dbReference type="InterPro" id="IPR017927">
    <property type="entry name" value="FAD-bd_FR_type"/>
</dbReference>
<dbReference type="RefSeq" id="WP_290197602.1">
    <property type="nucleotide sequence ID" value="NZ_CP047654.1"/>
</dbReference>
<dbReference type="InterPro" id="IPR017938">
    <property type="entry name" value="Riboflavin_synthase-like_b-brl"/>
</dbReference>
<dbReference type="CDD" id="cd06193">
    <property type="entry name" value="siderophore_interacting"/>
    <property type="match status" value="1"/>
</dbReference>
<reference evidence="3" key="1">
    <citation type="submission" date="2023-07" db="EMBL/GenBank/DDBJ databases">
        <title>Sequencing the genomes of 1000 actinobacteria strains.</title>
        <authorList>
            <person name="Klenk H.-P."/>
        </authorList>
    </citation>
    <scope>NUCLEOTIDE SEQUENCE</scope>
    <source>
        <strain evidence="3">DSM 107476</strain>
    </source>
</reference>
<name>A0ABU1ZXJ3_9CORY</name>
<protein>
    <submittedName>
        <fullName evidence="3">NADPH-dependent ferric siderophore reductase</fullName>
    </submittedName>
</protein>
<organism evidence="3 4">
    <name type="scientific">Corynebacterium guangdongense</name>
    <dbReference type="NCBI Taxonomy" id="1783348"/>
    <lineage>
        <taxon>Bacteria</taxon>
        <taxon>Bacillati</taxon>
        <taxon>Actinomycetota</taxon>
        <taxon>Actinomycetes</taxon>
        <taxon>Mycobacteriales</taxon>
        <taxon>Corynebacteriaceae</taxon>
        <taxon>Corynebacterium</taxon>
    </lineage>
</organism>
<feature type="region of interest" description="Disordered" evidence="1">
    <location>
        <begin position="112"/>
        <end position="131"/>
    </location>
</feature>
<sequence length="289" mass="31355">MTFRPFSALVEDVARISPNFIRLTLGGDLADFGPAPGVPVRDLRIKLMLPTDDGHRPVIADTDSWYEDWRAMPEEERGYMRTFSVRELRRDPDGTRLVVDVVRHLDEGASGPASRFAASARPGDGLTVIGPDRTDDSEAGIEFQPRPGEAVALFADETAVPAACRILEDLPADATGSAFLEVPTEADRLPVDAPAGVGVTWLVRDGAEHGSLLAGSAGANVTVTRDDSPELPWIRAEERRDGNADNFYWIAGEASMVTTLRRHLVATVGVDKSRVAFMGYWKIGVAMRG</sequence>
<dbReference type="Proteomes" id="UP001180840">
    <property type="component" value="Unassembled WGS sequence"/>
</dbReference>
<accession>A0ABU1ZXJ3</accession>
<dbReference type="Pfam" id="PF08021">
    <property type="entry name" value="FAD_binding_9"/>
    <property type="match status" value="1"/>
</dbReference>
<dbReference type="Gene3D" id="3.40.50.80">
    <property type="entry name" value="Nucleotide-binding domain of ferredoxin-NADP reductase (FNR) module"/>
    <property type="match status" value="1"/>
</dbReference>
<dbReference type="InterPro" id="IPR013113">
    <property type="entry name" value="SIP_FAD-bd"/>
</dbReference>
<dbReference type="InterPro" id="IPR039261">
    <property type="entry name" value="FNR_nucleotide-bd"/>
</dbReference>
<evidence type="ECO:0000259" key="2">
    <source>
        <dbReference type="PROSITE" id="PS51384"/>
    </source>
</evidence>
<dbReference type="SUPFAM" id="SSF63380">
    <property type="entry name" value="Riboflavin synthase domain-like"/>
    <property type="match status" value="1"/>
</dbReference>
<dbReference type="EMBL" id="JAVDXZ010000001">
    <property type="protein sequence ID" value="MDR7328623.1"/>
    <property type="molecule type" value="Genomic_DNA"/>
</dbReference>
<dbReference type="Gene3D" id="2.40.30.10">
    <property type="entry name" value="Translation factors"/>
    <property type="match status" value="1"/>
</dbReference>
<evidence type="ECO:0000313" key="4">
    <source>
        <dbReference type="Proteomes" id="UP001180840"/>
    </source>
</evidence>
<dbReference type="PROSITE" id="PS51384">
    <property type="entry name" value="FAD_FR"/>
    <property type="match status" value="1"/>
</dbReference>
<evidence type="ECO:0000313" key="3">
    <source>
        <dbReference type="EMBL" id="MDR7328623.1"/>
    </source>
</evidence>
<dbReference type="Pfam" id="PF04954">
    <property type="entry name" value="SIP"/>
    <property type="match status" value="1"/>
</dbReference>
<dbReference type="InterPro" id="IPR039374">
    <property type="entry name" value="SIP_fam"/>
</dbReference>
<gene>
    <name evidence="3" type="ORF">J2S39_000299</name>
</gene>
<evidence type="ECO:0000256" key="1">
    <source>
        <dbReference type="SAM" id="MobiDB-lite"/>
    </source>
</evidence>
<keyword evidence="4" id="KW-1185">Reference proteome</keyword>